<keyword evidence="9" id="KW-1185">Reference proteome</keyword>
<evidence type="ECO:0000259" key="7">
    <source>
        <dbReference type="PROSITE" id="PS50850"/>
    </source>
</evidence>
<feature type="transmembrane region" description="Helical" evidence="6">
    <location>
        <begin position="7"/>
        <end position="24"/>
    </location>
</feature>
<feature type="transmembrane region" description="Helical" evidence="6">
    <location>
        <begin position="44"/>
        <end position="63"/>
    </location>
</feature>
<dbReference type="EMBL" id="MDTU01000001">
    <property type="protein sequence ID" value="ODN42714.1"/>
    <property type="molecule type" value="Genomic_DNA"/>
</dbReference>
<evidence type="ECO:0000256" key="4">
    <source>
        <dbReference type="ARBA" id="ARBA00022989"/>
    </source>
</evidence>
<accession>A0ABX3A245</accession>
<gene>
    <name evidence="8" type="ORF">BGC07_07000</name>
</gene>
<evidence type="ECO:0000256" key="5">
    <source>
        <dbReference type="ARBA" id="ARBA00023136"/>
    </source>
</evidence>
<evidence type="ECO:0000313" key="9">
    <source>
        <dbReference type="Proteomes" id="UP000094329"/>
    </source>
</evidence>
<evidence type="ECO:0000256" key="1">
    <source>
        <dbReference type="ARBA" id="ARBA00004141"/>
    </source>
</evidence>
<evidence type="ECO:0000313" key="8">
    <source>
        <dbReference type="EMBL" id="ODN42714.1"/>
    </source>
</evidence>
<dbReference type="PROSITE" id="PS50850">
    <property type="entry name" value="MFS"/>
    <property type="match status" value="1"/>
</dbReference>
<dbReference type="RefSeq" id="WP_069312512.1">
    <property type="nucleotide sequence ID" value="NZ_MDTU01000001.1"/>
</dbReference>
<dbReference type="Pfam" id="PF07690">
    <property type="entry name" value="MFS_1"/>
    <property type="match status" value="1"/>
</dbReference>
<dbReference type="Gene3D" id="1.20.1720.10">
    <property type="entry name" value="Multidrug resistance protein D"/>
    <property type="match status" value="1"/>
</dbReference>
<protein>
    <recommendedName>
        <fullName evidence="7">Major facilitator superfamily (MFS) profile domain-containing protein</fullName>
    </recommendedName>
</protein>
<comment type="caution">
    <text evidence="8">The sequence shown here is derived from an EMBL/GenBank/DDBJ whole genome shotgun (WGS) entry which is preliminary data.</text>
</comment>
<dbReference type="InterPro" id="IPR036259">
    <property type="entry name" value="MFS_trans_sf"/>
</dbReference>
<dbReference type="Proteomes" id="UP000094329">
    <property type="component" value="Unassembled WGS sequence"/>
</dbReference>
<evidence type="ECO:0000256" key="2">
    <source>
        <dbReference type="ARBA" id="ARBA00022448"/>
    </source>
</evidence>
<reference evidence="8 9" key="1">
    <citation type="submission" date="2016-08" db="EMBL/GenBank/DDBJ databases">
        <title>Draft genome sequence of Candidatus Piscirickettsia litoralis, from seawater.</title>
        <authorList>
            <person name="Wan X."/>
            <person name="Lee A.J."/>
            <person name="Hou S."/>
            <person name="Donachie S.P."/>
        </authorList>
    </citation>
    <scope>NUCLEOTIDE SEQUENCE [LARGE SCALE GENOMIC DNA]</scope>
    <source>
        <strain evidence="8 9">Y2</strain>
    </source>
</reference>
<evidence type="ECO:0000256" key="3">
    <source>
        <dbReference type="ARBA" id="ARBA00022692"/>
    </source>
</evidence>
<dbReference type="InterPro" id="IPR020846">
    <property type="entry name" value="MFS_dom"/>
</dbReference>
<feature type="domain" description="Major facilitator superfamily (MFS) profile" evidence="7">
    <location>
        <begin position="9"/>
        <end position="212"/>
    </location>
</feature>
<keyword evidence="4 6" id="KW-1133">Transmembrane helix</keyword>
<evidence type="ECO:0000256" key="6">
    <source>
        <dbReference type="SAM" id="Phobius"/>
    </source>
</evidence>
<feature type="transmembrane region" description="Helical" evidence="6">
    <location>
        <begin position="75"/>
        <end position="92"/>
    </location>
</feature>
<feature type="transmembrane region" description="Helical" evidence="6">
    <location>
        <begin position="98"/>
        <end position="121"/>
    </location>
</feature>
<name>A0ABX3A245_9GAMM</name>
<sequence length="212" mass="23337">MVGKSTFLTVIMLFPLNFMSAIAMDMYIPSIPDLQALWPDKVHWIQWSLSIFILALGVGQIIVGPLSDAFGRLKVVYTGFFLYISASVLTALSPNAEWLVAARFIQGMGACCCMVAVNAIVRDVYEGEGGAHVISYISSAVALAPVFAPFIGSYLSWQMTFWVLAICGVLLCVQMMIGLQETCHKRQTELLNIKACLRVYRALFFASAIFLS</sequence>
<comment type="subcellular location">
    <subcellularLocation>
        <location evidence="1">Membrane</location>
        <topology evidence="1">Multi-pass membrane protein</topology>
    </subcellularLocation>
</comment>
<keyword evidence="5 6" id="KW-0472">Membrane</keyword>
<dbReference type="SUPFAM" id="SSF103473">
    <property type="entry name" value="MFS general substrate transporter"/>
    <property type="match status" value="1"/>
</dbReference>
<proteinExistence type="predicted"/>
<feature type="transmembrane region" description="Helical" evidence="6">
    <location>
        <begin position="161"/>
        <end position="179"/>
    </location>
</feature>
<organism evidence="8 9">
    <name type="scientific">Piscirickettsia litoralis</name>
    <dbReference type="NCBI Taxonomy" id="1891921"/>
    <lineage>
        <taxon>Bacteria</taxon>
        <taxon>Pseudomonadati</taxon>
        <taxon>Pseudomonadota</taxon>
        <taxon>Gammaproteobacteria</taxon>
        <taxon>Thiotrichales</taxon>
        <taxon>Piscirickettsiaceae</taxon>
        <taxon>Piscirickettsia</taxon>
    </lineage>
</organism>
<keyword evidence="3 6" id="KW-0812">Transmembrane</keyword>
<dbReference type="PANTHER" id="PTHR23502:SF132">
    <property type="entry name" value="POLYAMINE TRANSPORTER 2-RELATED"/>
    <property type="match status" value="1"/>
</dbReference>
<feature type="transmembrane region" description="Helical" evidence="6">
    <location>
        <begin position="133"/>
        <end position="155"/>
    </location>
</feature>
<dbReference type="PANTHER" id="PTHR23502">
    <property type="entry name" value="MAJOR FACILITATOR SUPERFAMILY"/>
    <property type="match status" value="1"/>
</dbReference>
<keyword evidence="2" id="KW-0813">Transport</keyword>
<dbReference type="InterPro" id="IPR011701">
    <property type="entry name" value="MFS"/>
</dbReference>